<evidence type="ECO:0000313" key="1">
    <source>
        <dbReference type="EMBL" id="CCD48233.1"/>
    </source>
</evidence>
<accession>G2Y6I1</accession>
<reference evidence="2" key="1">
    <citation type="journal article" date="2011" name="PLoS Genet.">
        <title>Genomic analysis of the necrotrophic fungal pathogens Sclerotinia sclerotiorum and Botrytis cinerea.</title>
        <authorList>
            <person name="Amselem J."/>
            <person name="Cuomo C.A."/>
            <person name="van Kan J.A."/>
            <person name="Viaud M."/>
            <person name="Benito E.P."/>
            <person name="Couloux A."/>
            <person name="Coutinho P.M."/>
            <person name="de Vries R.P."/>
            <person name="Dyer P.S."/>
            <person name="Fillinger S."/>
            <person name="Fournier E."/>
            <person name="Gout L."/>
            <person name="Hahn M."/>
            <person name="Kohn L."/>
            <person name="Lapalu N."/>
            <person name="Plummer K.M."/>
            <person name="Pradier J.M."/>
            <person name="Quevillon E."/>
            <person name="Sharon A."/>
            <person name="Simon A."/>
            <person name="ten Have A."/>
            <person name="Tudzynski B."/>
            <person name="Tudzynski P."/>
            <person name="Wincker P."/>
            <person name="Andrew M."/>
            <person name="Anthouard V."/>
            <person name="Beever R.E."/>
            <person name="Beffa R."/>
            <person name="Benoit I."/>
            <person name="Bouzid O."/>
            <person name="Brault B."/>
            <person name="Chen Z."/>
            <person name="Choquer M."/>
            <person name="Collemare J."/>
            <person name="Cotton P."/>
            <person name="Danchin E.G."/>
            <person name="Da Silva C."/>
            <person name="Gautier A."/>
            <person name="Giraud C."/>
            <person name="Giraud T."/>
            <person name="Gonzalez C."/>
            <person name="Grossetete S."/>
            <person name="Guldener U."/>
            <person name="Henrissat B."/>
            <person name="Howlett B.J."/>
            <person name="Kodira C."/>
            <person name="Kretschmer M."/>
            <person name="Lappartient A."/>
            <person name="Leroch M."/>
            <person name="Levis C."/>
            <person name="Mauceli E."/>
            <person name="Neuveglise C."/>
            <person name="Oeser B."/>
            <person name="Pearson M."/>
            <person name="Poulain J."/>
            <person name="Poussereau N."/>
            <person name="Quesneville H."/>
            <person name="Rascle C."/>
            <person name="Schumacher J."/>
            <person name="Segurens B."/>
            <person name="Sexton A."/>
            <person name="Silva E."/>
            <person name="Sirven C."/>
            <person name="Soanes D.M."/>
            <person name="Talbot N.J."/>
            <person name="Templeton M."/>
            <person name="Yandava C."/>
            <person name="Yarden O."/>
            <person name="Zeng Q."/>
            <person name="Rollins J.A."/>
            <person name="Lebrun M.H."/>
            <person name="Dickman M."/>
        </authorList>
    </citation>
    <scope>NUCLEOTIDE SEQUENCE [LARGE SCALE GENOMIC DNA]</scope>
    <source>
        <strain evidence="2">T4</strain>
    </source>
</reference>
<name>G2Y6I1_BOTF4</name>
<evidence type="ECO:0000313" key="2">
    <source>
        <dbReference type="Proteomes" id="UP000008177"/>
    </source>
</evidence>
<dbReference type="OrthoDB" id="3543320at2759"/>
<dbReference type="Proteomes" id="UP000008177">
    <property type="component" value="Unplaced contigs"/>
</dbReference>
<dbReference type="AlphaFoldDB" id="G2Y6I1"/>
<protein>
    <submittedName>
        <fullName evidence="1">Uncharacterized protein</fullName>
    </submittedName>
</protein>
<dbReference type="InParanoid" id="G2Y6I1"/>
<organism evidence="1 2">
    <name type="scientific">Botryotinia fuckeliana (strain T4)</name>
    <name type="common">Noble rot fungus</name>
    <name type="synonym">Botrytis cinerea</name>
    <dbReference type="NCBI Taxonomy" id="999810"/>
    <lineage>
        <taxon>Eukaryota</taxon>
        <taxon>Fungi</taxon>
        <taxon>Dikarya</taxon>
        <taxon>Ascomycota</taxon>
        <taxon>Pezizomycotina</taxon>
        <taxon>Leotiomycetes</taxon>
        <taxon>Helotiales</taxon>
        <taxon>Sclerotiniaceae</taxon>
        <taxon>Botrytis</taxon>
    </lineage>
</organism>
<sequence>MNVSSALGIIPVVEKRIRNRERAREKVGEKRVTPWDKERKDLDEAIRFWIREEEREKEQELENEKQCNRK</sequence>
<gene>
    <name evidence="1" type="ORF">BofuT4_uP035260.1</name>
</gene>
<dbReference type="EMBL" id="FQ790292">
    <property type="protein sequence ID" value="CCD48233.1"/>
    <property type="molecule type" value="Genomic_DNA"/>
</dbReference>
<proteinExistence type="predicted"/>
<dbReference type="HOGENOM" id="CLU_2757494_0_0_1"/>